<accession>A0A1F5FGZ4</accession>
<sequence length="229" mass="26664">MKKHIFIILFILLFTSPVYADTVPRDLWYDTSTWNTPQMNSPIYDLWMLETGLYWDLANTRPRLHSNDIVDREIKHNDIDTRTIVAENLADTLNLADTYLARNRFFPYCYDIQYDSPEFDTDIIYSYLQVGYKTMKGNGFNNIEGVVTFRNAYDDTPVFVFTTVAGFDADSSVKGYSTNGVLSQYWIAPVCYVTNTGFRFQLLKTDIAGTFDASKYYFMTWWAIGRRDP</sequence>
<dbReference type="Proteomes" id="UP000176682">
    <property type="component" value="Unassembled WGS sequence"/>
</dbReference>
<dbReference type="AlphaFoldDB" id="A0A1F5FGZ4"/>
<name>A0A1F5FGZ4_9BACT</name>
<feature type="chain" id="PRO_5009518587" evidence="1">
    <location>
        <begin position="21"/>
        <end position="229"/>
    </location>
</feature>
<feature type="signal peptide" evidence="1">
    <location>
        <begin position="1"/>
        <end position="20"/>
    </location>
</feature>
<reference evidence="2 3" key="1">
    <citation type="journal article" date="2016" name="Nat. Commun.">
        <title>Thousands of microbial genomes shed light on interconnected biogeochemical processes in an aquifer system.</title>
        <authorList>
            <person name="Anantharaman K."/>
            <person name="Brown C.T."/>
            <person name="Hug L.A."/>
            <person name="Sharon I."/>
            <person name="Castelle C.J."/>
            <person name="Probst A.J."/>
            <person name="Thomas B.C."/>
            <person name="Singh A."/>
            <person name="Wilkins M.J."/>
            <person name="Karaoz U."/>
            <person name="Brodie E.L."/>
            <person name="Williams K.H."/>
            <person name="Hubbard S.S."/>
            <person name="Banfield J.F."/>
        </authorList>
    </citation>
    <scope>NUCLEOTIDE SEQUENCE [LARGE SCALE GENOMIC DNA]</scope>
</reference>
<proteinExistence type="predicted"/>
<evidence type="ECO:0000256" key="1">
    <source>
        <dbReference type="SAM" id="SignalP"/>
    </source>
</evidence>
<dbReference type="EMBL" id="MFAM01000035">
    <property type="protein sequence ID" value="OGD78804.1"/>
    <property type="molecule type" value="Genomic_DNA"/>
</dbReference>
<evidence type="ECO:0000313" key="3">
    <source>
        <dbReference type="Proteomes" id="UP000176682"/>
    </source>
</evidence>
<protein>
    <submittedName>
        <fullName evidence="2">Uncharacterized protein</fullName>
    </submittedName>
</protein>
<organism evidence="2 3">
    <name type="scientific">Candidatus Collierbacteria bacterium RIFOXYB1_FULL_49_13</name>
    <dbReference type="NCBI Taxonomy" id="1817728"/>
    <lineage>
        <taxon>Bacteria</taxon>
        <taxon>Candidatus Collieribacteriota</taxon>
    </lineage>
</organism>
<gene>
    <name evidence="2" type="ORF">A2368_01550</name>
</gene>
<keyword evidence="1" id="KW-0732">Signal</keyword>
<comment type="caution">
    <text evidence="2">The sequence shown here is derived from an EMBL/GenBank/DDBJ whole genome shotgun (WGS) entry which is preliminary data.</text>
</comment>
<evidence type="ECO:0000313" key="2">
    <source>
        <dbReference type="EMBL" id="OGD78804.1"/>
    </source>
</evidence>